<feature type="compositionally biased region" description="Basic residues" evidence="1">
    <location>
        <begin position="156"/>
        <end position="170"/>
    </location>
</feature>
<feature type="region of interest" description="Disordered" evidence="1">
    <location>
        <begin position="1"/>
        <end position="25"/>
    </location>
</feature>
<reference evidence="2 3" key="1">
    <citation type="journal article" date="2024" name="Commun. Biol.">
        <title>Comparative genomic analysis of thermophilic fungi reveals convergent evolutionary adaptations and gene losses.</title>
        <authorList>
            <person name="Steindorff A.S."/>
            <person name="Aguilar-Pontes M.V."/>
            <person name="Robinson A.J."/>
            <person name="Andreopoulos B."/>
            <person name="LaButti K."/>
            <person name="Kuo A."/>
            <person name="Mondo S."/>
            <person name="Riley R."/>
            <person name="Otillar R."/>
            <person name="Haridas S."/>
            <person name="Lipzen A."/>
            <person name="Grimwood J."/>
            <person name="Schmutz J."/>
            <person name="Clum A."/>
            <person name="Reid I.D."/>
            <person name="Moisan M.C."/>
            <person name="Butler G."/>
            <person name="Nguyen T.T.M."/>
            <person name="Dewar K."/>
            <person name="Conant G."/>
            <person name="Drula E."/>
            <person name="Henrissat B."/>
            <person name="Hansel C."/>
            <person name="Singer S."/>
            <person name="Hutchinson M.I."/>
            <person name="de Vries R.P."/>
            <person name="Natvig D.O."/>
            <person name="Powell A.J."/>
            <person name="Tsang A."/>
            <person name="Grigoriev I.V."/>
        </authorList>
    </citation>
    <scope>NUCLEOTIDE SEQUENCE [LARGE SCALE GENOMIC DNA]</scope>
    <source>
        <strain evidence="2 3">ATCC 24622</strain>
    </source>
</reference>
<comment type="caution">
    <text evidence="2">The sequence shown here is derived from an EMBL/GenBank/DDBJ whole genome shotgun (WGS) entry which is preliminary data.</text>
</comment>
<feature type="region of interest" description="Disordered" evidence="1">
    <location>
        <begin position="141"/>
        <end position="185"/>
    </location>
</feature>
<evidence type="ECO:0000313" key="2">
    <source>
        <dbReference type="EMBL" id="KAL1874955.1"/>
    </source>
</evidence>
<dbReference type="Proteomes" id="UP001586593">
    <property type="component" value="Unassembled WGS sequence"/>
</dbReference>
<evidence type="ECO:0000313" key="3">
    <source>
        <dbReference type="Proteomes" id="UP001586593"/>
    </source>
</evidence>
<organism evidence="2 3">
    <name type="scientific">Phialemonium thermophilum</name>
    <dbReference type="NCBI Taxonomy" id="223376"/>
    <lineage>
        <taxon>Eukaryota</taxon>
        <taxon>Fungi</taxon>
        <taxon>Dikarya</taxon>
        <taxon>Ascomycota</taxon>
        <taxon>Pezizomycotina</taxon>
        <taxon>Sordariomycetes</taxon>
        <taxon>Sordariomycetidae</taxon>
        <taxon>Cephalothecales</taxon>
        <taxon>Cephalothecaceae</taxon>
        <taxon>Phialemonium</taxon>
    </lineage>
</organism>
<sequence length="269" mass="30247">MAVALSPSPANRIGDRHGNAKPAGKRLMLVQITGQPEQKEKETKKRKWAETTLLYRAGIFLLFARFQFHRSSDRRQGVRAPLLPPPWSPFSPYPILSDGSFYFVQGSRQNPLPLLPPLSFSLRHGGCPFFLLSAAHAGLQQTLTRSTQKQEEPSGRRKKKSGRGRGRRTRFRPDPSQPKPAKCGERGEIRRWGNFLGSIFPRFFYFFALCAKSTRVCKVPVLPTSTTHHGPLTSPHTSLHPPSRRHASRKPVNSCDAASGRRPVTRLRP</sequence>
<keyword evidence="3" id="KW-1185">Reference proteome</keyword>
<gene>
    <name evidence="2" type="ORF">VTK73DRAFT_10324</name>
</gene>
<accession>A0ABR3XGQ5</accession>
<name>A0ABR3XGQ5_9PEZI</name>
<dbReference type="EMBL" id="JAZHXJ010000097">
    <property type="protein sequence ID" value="KAL1874955.1"/>
    <property type="molecule type" value="Genomic_DNA"/>
</dbReference>
<evidence type="ECO:0000256" key="1">
    <source>
        <dbReference type="SAM" id="MobiDB-lite"/>
    </source>
</evidence>
<proteinExistence type="predicted"/>
<feature type="region of interest" description="Disordered" evidence="1">
    <location>
        <begin position="224"/>
        <end position="269"/>
    </location>
</feature>
<protein>
    <submittedName>
        <fullName evidence="2">Uncharacterized protein</fullName>
    </submittedName>
</protein>